<dbReference type="InterPro" id="IPR043876">
    <property type="entry name" value="DUF5856"/>
</dbReference>
<dbReference type="EMBL" id="KP007359">
    <property type="protein sequence ID" value="AIZ01888.1"/>
    <property type="molecule type" value="Genomic_DNA"/>
</dbReference>
<keyword evidence="2" id="KW-1185">Reference proteome</keyword>
<dbReference type="RefSeq" id="YP_009205795.1">
    <property type="nucleotide sequence ID" value="NC_028881.1"/>
</dbReference>
<sequence length="127" mass="14620">MKFNDFVLSRGTEVDSYIGWLLVSLAYFKSAHLETKSYARHKAYDFYYTEVQGPLDQFSEQYLGFSGKEYKASLPSASELPKDPIDFLDELIKASDKIYKNLPKAIQSTLDDITGVFYQTKYLLTLE</sequence>
<dbReference type="OrthoDB" id="14910at10239"/>
<evidence type="ECO:0000313" key="2">
    <source>
        <dbReference type="Proteomes" id="UP000030715"/>
    </source>
</evidence>
<gene>
    <name evidence="1" type="ORF">VR5_101</name>
</gene>
<dbReference type="KEGG" id="vg:26632406"/>
<dbReference type="Pfam" id="PF19174">
    <property type="entry name" value="DUF5856"/>
    <property type="match status" value="1"/>
</dbReference>
<accession>A0A0A7HBA2</accession>
<reference evidence="1 2" key="1">
    <citation type="submission" date="2014-10" db="EMBL/GenBank/DDBJ databases">
        <title>VR bacteriophages - a small but diverse group of low-temperature viruses.</title>
        <authorList>
            <person name="Kaliniene L."/>
            <person name="Meskys R."/>
            <person name="Simoliunas E."/>
            <person name="Zajanckauskaite A."/>
            <person name="Truncaite L."/>
        </authorList>
    </citation>
    <scope>NUCLEOTIDE SEQUENCE [LARGE SCALE GENOMIC DNA]</scope>
</reference>
<dbReference type="GeneID" id="26632406"/>
<name>A0A0A7HBA2_9CAUD</name>
<organism evidence="1 2">
    <name type="scientific">Escherichia phage vb_EcoM-VR5</name>
    <dbReference type="NCBI Taxonomy" id="1567026"/>
    <lineage>
        <taxon>Viruses</taxon>
        <taxon>Duplodnaviria</taxon>
        <taxon>Heunggongvirae</taxon>
        <taxon>Uroviricota</taxon>
        <taxon>Caudoviricetes</taxon>
        <taxon>Pantevenvirales</taxon>
        <taxon>Straboviridae</taxon>
        <taxon>Tevenvirinae</taxon>
        <taxon>Dhakavirus</taxon>
        <taxon>Dhakavirus vr5</taxon>
    </lineage>
</organism>
<dbReference type="Proteomes" id="UP000030715">
    <property type="component" value="Segment"/>
</dbReference>
<proteinExistence type="predicted"/>
<evidence type="ECO:0000313" key="1">
    <source>
        <dbReference type="EMBL" id="AIZ01888.1"/>
    </source>
</evidence>
<protein>
    <submittedName>
        <fullName evidence="1">Uncharacterized protein</fullName>
    </submittedName>
</protein>